<keyword evidence="2" id="KW-0812">Transmembrane</keyword>
<reference evidence="3" key="2">
    <citation type="journal article" date="2022" name="Microb. Genom.">
        <title>A chromosome-scale genome assembly of the tomato pathogen Cladosporium fulvum reveals a compartmentalized genome architecture and the presence of a dispensable chromosome.</title>
        <authorList>
            <person name="Zaccaron A.Z."/>
            <person name="Chen L.H."/>
            <person name="Samaras A."/>
            <person name="Stergiopoulos I."/>
        </authorList>
    </citation>
    <scope>NUCLEOTIDE SEQUENCE</scope>
    <source>
        <strain evidence="3">Race5_Kim</strain>
    </source>
</reference>
<keyword evidence="2" id="KW-1133">Transmembrane helix</keyword>
<evidence type="ECO:0000256" key="2">
    <source>
        <dbReference type="SAM" id="Phobius"/>
    </source>
</evidence>
<evidence type="ECO:0000313" key="4">
    <source>
        <dbReference type="Proteomes" id="UP000756132"/>
    </source>
</evidence>
<dbReference type="AlphaFoldDB" id="A0A9Q8L637"/>
<feature type="compositionally biased region" description="Polar residues" evidence="1">
    <location>
        <begin position="421"/>
        <end position="430"/>
    </location>
</feature>
<dbReference type="KEGG" id="ffu:CLAFUR5_00046"/>
<reference evidence="3" key="1">
    <citation type="submission" date="2021-12" db="EMBL/GenBank/DDBJ databases">
        <authorList>
            <person name="Zaccaron A."/>
            <person name="Stergiopoulos I."/>
        </authorList>
    </citation>
    <scope>NUCLEOTIDE SEQUENCE</scope>
    <source>
        <strain evidence="3">Race5_Kim</strain>
    </source>
</reference>
<feature type="transmembrane region" description="Helical" evidence="2">
    <location>
        <begin position="12"/>
        <end position="45"/>
    </location>
</feature>
<gene>
    <name evidence="3" type="ORF">CLAFUR5_00046</name>
</gene>
<feature type="region of interest" description="Disordered" evidence="1">
    <location>
        <begin position="421"/>
        <end position="446"/>
    </location>
</feature>
<feature type="compositionally biased region" description="Pro residues" evidence="1">
    <location>
        <begin position="70"/>
        <end position="85"/>
    </location>
</feature>
<keyword evidence="2" id="KW-0472">Membrane</keyword>
<feature type="compositionally biased region" description="Low complexity" evidence="1">
    <location>
        <begin position="345"/>
        <end position="378"/>
    </location>
</feature>
<feature type="region of interest" description="Disordered" evidence="1">
    <location>
        <begin position="70"/>
        <end position="90"/>
    </location>
</feature>
<evidence type="ECO:0000313" key="3">
    <source>
        <dbReference type="EMBL" id="UJO11494.1"/>
    </source>
</evidence>
<feature type="region of interest" description="Disordered" evidence="1">
    <location>
        <begin position="345"/>
        <end position="405"/>
    </location>
</feature>
<feature type="region of interest" description="Disordered" evidence="1">
    <location>
        <begin position="297"/>
        <end position="329"/>
    </location>
</feature>
<organism evidence="3 4">
    <name type="scientific">Passalora fulva</name>
    <name type="common">Tomato leaf mold</name>
    <name type="synonym">Cladosporium fulvum</name>
    <dbReference type="NCBI Taxonomy" id="5499"/>
    <lineage>
        <taxon>Eukaryota</taxon>
        <taxon>Fungi</taxon>
        <taxon>Dikarya</taxon>
        <taxon>Ascomycota</taxon>
        <taxon>Pezizomycotina</taxon>
        <taxon>Dothideomycetes</taxon>
        <taxon>Dothideomycetidae</taxon>
        <taxon>Mycosphaerellales</taxon>
        <taxon>Mycosphaerellaceae</taxon>
        <taxon>Fulvia</taxon>
    </lineage>
</organism>
<protein>
    <submittedName>
        <fullName evidence="3">Uncharacterized protein</fullName>
    </submittedName>
</protein>
<sequence>MSRWPIVLLQRLLDIFGLILVGLVILSFPITHLLHVIGFLFGSFFLDLWREHTHEPSNCWNKMVVIPPDPTIPPPLPPPQPPQKPRPLRTREDGAYHLDERKRQTQEDERRVLQDIADAEEKAWKAWWKKNKGGMWSADGKKKARARKVFAAAMEALRQEKPFDWDAKINQLHTVKTPVVQTPTPTVQTPITTTQKQSFGPAAVGQVQVSVKRLQHYPSHWMFSETSDRQTLYRDATLAPGYLSSRQLGELLSGPQKQISVFNPLLNEPSASFSCSKSSAAHQKMVQEYGDFIWQHAQSGQSSSARQRGRELPPMVKQSTTTFSTSHESKAHLKVVARYGNFLRAPSQQPQGSGQQDSSNGSSTDSGGDGSGASQNGPTGNAGKSLFDRITAPDPPKQTFASEGWTKENWANVNFNFGASSGAGTQPSGSTAGMGSPPATAGASGAQWTAASKNPILMEPTLEKQRTFVSKWINGLRTNIATGKVPGSVDTMSPSELTAYLATATEQLTHILGWCAPEGKWRTARVSYIQAKGTVGLSSDELDSVNSKLNDMSADDKASDKDLDPCIIAMEALISAMDKMGLWTPGQQRSSGVQRPS</sequence>
<feature type="compositionally biased region" description="Low complexity" evidence="1">
    <location>
        <begin position="431"/>
        <end position="446"/>
    </location>
</feature>
<proteinExistence type="predicted"/>
<dbReference type="Proteomes" id="UP000756132">
    <property type="component" value="Chromosome 1"/>
</dbReference>
<feature type="compositionally biased region" description="Low complexity" evidence="1">
    <location>
        <begin position="297"/>
        <end position="306"/>
    </location>
</feature>
<feature type="compositionally biased region" description="Polar residues" evidence="1">
    <location>
        <begin position="317"/>
        <end position="326"/>
    </location>
</feature>
<dbReference type="EMBL" id="CP090163">
    <property type="protein sequence ID" value="UJO11494.1"/>
    <property type="molecule type" value="Genomic_DNA"/>
</dbReference>
<name>A0A9Q8L637_PASFU</name>
<dbReference type="RefSeq" id="XP_047755860.1">
    <property type="nucleotide sequence ID" value="XM_047899194.1"/>
</dbReference>
<evidence type="ECO:0000256" key="1">
    <source>
        <dbReference type="SAM" id="MobiDB-lite"/>
    </source>
</evidence>
<dbReference type="GeneID" id="71979924"/>
<keyword evidence="4" id="KW-1185">Reference proteome</keyword>
<accession>A0A9Q8L637</accession>